<comment type="subcellular location">
    <subcellularLocation>
        <location evidence="1">Membrane</location>
        <topology evidence="1">Multi-pass membrane protein</topology>
    </subcellularLocation>
</comment>
<evidence type="ECO:0000259" key="8">
    <source>
        <dbReference type="Pfam" id="PF01529"/>
    </source>
</evidence>
<evidence type="ECO:0000256" key="4">
    <source>
        <dbReference type="ARBA" id="ARBA00022989"/>
    </source>
</evidence>
<comment type="catalytic activity">
    <reaction evidence="7">
        <text>L-cysteinyl-[protein] + hexadecanoyl-CoA = S-hexadecanoyl-L-cysteinyl-[protein] + CoA</text>
        <dbReference type="Rhea" id="RHEA:36683"/>
        <dbReference type="Rhea" id="RHEA-COMP:10131"/>
        <dbReference type="Rhea" id="RHEA-COMP:11032"/>
        <dbReference type="ChEBI" id="CHEBI:29950"/>
        <dbReference type="ChEBI" id="CHEBI:57287"/>
        <dbReference type="ChEBI" id="CHEBI:57379"/>
        <dbReference type="ChEBI" id="CHEBI:74151"/>
        <dbReference type="EC" id="2.3.1.225"/>
    </reaction>
</comment>
<evidence type="ECO:0000313" key="10">
    <source>
        <dbReference type="Proteomes" id="UP000828390"/>
    </source>
</evidence>
<name>A0A9D4L6E0_DREPO</name>
<keyword evidence="2 7" id="KW-0808">Transferase</keyword>
<dbReference type="InterPro" id="IPR039859">
    <property type="entry name" value="PFA4/ZDH16/20/ERF2-like"/>
</dbReference>
<proteinExistence type="inferred from homology"/>
<sequence>MGIINVLFSDKVTRRVKYQAFMNIVCAVYMWTMTLLVTHVSFFHIVPDCYEADNRVVIHRLAIWYIFTGTLGNYITCVFTKTDAKTSERLEKQIKSHGRYCLACEMQVPRRSHHCYLCESCIVKRDHHCFFMGVCIGRENHLYFIFFTLFMGIGTFYGLLLNAKYMHRLYGTQFHGPQTFVKIFFSLFASLLTGQLPSYRYMGLFILMYVSLAGTMISFGFFAWQMLVVLNGQTTYEAKFGVTRYSKGSYLGNLREVFNSRSLVSLLLPMWDLATNTNYCRINSQSE</sequence>
<evidence type="ECO:0000256" key="5">
    <source>
        <dbReference type="ARBA" id="ARBA00023136"/>
    </source>
</evidence>
<reference evidence="9" key="2">
    <citation type="submission" date="2020-11" db="EMBL/GenBank/DDBJ databases">
        <authorList>
            <person name="McCartney M.A."/>
            <person name="Auch B."/>
            <person name="Kono T."/>
            <person name="Mallez S."/>
            <person name="Becker A."/>
            <person name="Gohl D.M."/>
            <person name="Silverstein K.A.T."/>
            <person name="Koren S."/>
            <person name="Bechman K.B."/>
            <person name="Herman A."/>
            <person name="Abrahante J.E."/>
            <person name="Garbe J."/>
        </authorList>
    </citation>
    <scope>NUCLEOTIDE SEQUENCE</scope>
    <source>
        <strain evidence="9">Duluth1</strain>
        <tissue evidence="9">Whole animal</tissue>
    </source>
</reference>
<evidence type="ECO:0000256" key="2">
    <source>
        <dbReference type="ARBA" id="ARBA00022679"/>
    </source>
</evidence>
<evidence type="ECO:0000256" key="1">
    <source>
        <dbReference type="ARBA" id="ARBA00004141"/>
    </source>
</evidence>
<dbReference type="Pfam" id="PF01529">
    <property type="entry name" value="DHHC"/>
    <property type="match status" value="1"/>
</dbReference>
<protein>
    <recommendedName>
        <fullName evidence="7">Palmitoyltransferase</fullName>
        <ecNumber evidence="7">2.3.1.225</ecNumber>
    </recommendedName>
</protein>
<comment type="similarity">
    <text evidence="7">Belongs to the DHHC palmitoyltransferase family.</text>
</comment>
<dbReference type="InterPro" id="IPR001594">
    <property type="entry name" value="Palmitoyltrfase_DHHC"/>
</dbReference>
<feature type="transmembrane region" description="Helical" evidence="7">
    <location>
        <begin position="62"/>
        <end position="80"/>
    </location>
</feature>
<organism evidence="9 10">
    <name type="scientific">Dreissena polymorpha</name>
    <name type="common">Zebra mussel</name>
    <name type="synonym">Mytilus polymorpha</name>
    <dbReference type="NCBI Taxonomy" id="45954"/>
    <lineage>
        <taxon>Eukaryota</taxon>
        <taxon>Metazoa</taxon>
        <taxon>Spiralia</taxon>
        <taxon>Lophotrochozoa</taxon>
        <taxon>Mollusca</taxon>
        <taxon>Bivalvia</taxon>
        <taxon>Autobranchia</taxon>
        <taxon>Heteroconchia</taxon>
        <taxon>Euheterodonta</taxon>
        <taxon>Imparidentia</taxon>
        <taxon>Neoheterodontei</taxon>
        <taxon>Myida</taxon>
        <taxon>Dreissenoidea</taxon>
        <taxon>Dreissenidae</taxon>
        <taxon>Dreissena</taxon>
    </lineage>
</organism>
<feature type="domain" description="Palmitoyltransferase DHHC" evidence="8">
    <location>
        <begin position="96"/>
        <end position="238"/>
    </location>
</feature>
<comment type="domain">
    <text evidence="7">The DHHC domain is required for palmitoyltransferase activity.</text>
</comment>
<feature type="transmembrane region" description="Helical" evidence="7">
    <location>
        <begin position="142"/>
        <end position="160"/>
    </location>
</feature>
<dbReference type="PANTHER" id="PTHR12246">
    <property type="entry name" value="PALMITOYLTRANSFERASE ZDHHC16"/>
    <property type="match status" value="1"/>
</dbReference>
<keyword evidence="5 7" id="KW-0472">Membrane</keyword>
<evidence type="ECO:0000256" key="6">
    <source>
        <dbReference type="ARBA" id="ARBA00023315"/>
    </source>
</evidence>
<keyword evidence="10" id="KW-1185">Reference proteome</keyword>
<feature type="transmembrane region" description="Helical" evidence="7">
    <location>
        <begin position="20"/>
        <end position="42"/>
    </location>
</feature>
<keyword evidence="6 7" id="KW-0012">Acyltransferase</keyword>
<keyword evidence="4 7" id="KW-1133">Transmembrane helix</keyword>
<accession>A0A9D4L6E0</accession>
<evidence type="ECO:0000256" key="7">
    <source>
        <dbReference type="RuleBase" id="RU079119"/>
    </source>
</evidence>
<evidence type="ECO:0000313" key="9">
    <source>
        <dbReference type="EMBL" id="KAH3851412.1"/>
    </source>
</evidence>
<dbReference type="EMBL" id="JAIWYP010000003">
    <property type="protein sequence ID" value="KAH3851412.1"/>
    <property type="molecule type" value="Genomic_DNA"/>
</dbReference>
<gene>
    <name evidence="9" type="ORF">DPMN_093893</name>
</gene>
<dbReference type="EC" id="2.3.1.225" evidence="7"/>
<dbReference type="GO" id="GO:0019706">
    <property type="term" value="F:protein-cysteine S-palmitoyltransferase activity"/>
    <property type="evidence" value="ECO:0007669"/>
    <property type="project" value="UniProtKB-EC"/>
</dbReference>
<keyword evidence="3 7" id="KW-0812">Transmembrane</keyword>
<dbReference type="GO" id="GO:0016020">
    <property type="term" value="C:membrane"/>
    <property type="evidence" value="ECO:0007669"/>
    <property type="project" value="UniProtKB-SubCell"/>
</dbReference>
<reference evidence="9" key="1">
    <citation type="journal article" date="2019" name="bioRxiv">
        <title>The Genome of the Zebra Mussel, Dreissena polymorpha: A Resource for Invasive Species Research.</title>
        <authorList>
            <person name="McCartney M.A."/>
            <person name="Auch B."/>
            <person name="Kono T."/>
            <person name="Mallez S."/>
            <person name="Zhang Y."/>
            <person name="Obille A."/>
            <person name="Becker A."/>
            <person name="Abrahante J.E."/>
            <person name="Garbe J."/>
            <person name="Badalamenti J.P."/>
            <person name="Herman A."/>
            <person name="Mangelson H."/>
            <person name="Liachko I."/>
            <person name="Sullivan S."/>
            <person name="Sone E.D."/>
            <person name="Koren S."/>
            <person name="Silverstein K.A.T."/>
            <person name="Beckman K.B."/>
            <person name="Gohl D.M."/>
        </authorList>
    </citation>
    <scope>NUCLEOTIDE SEQUENCE</scope>
    <source>
        <strain evidence="9">Duluth1</strain>
        <tissue evidence="9">Whole animal</tissue>
    </source>
</reference>
<comment type="caution">
    <text evidence="9">The sequence shown here is derived from an EMBL/GenBank/DDBJ whole genome shotgun (WGS) entry which is preliminary data.</text>
</comment>
<dbReference type="PROSITE" id="PS50216">
    <property type="entry name" value="DHHC"/>
    <property type="match status" value="1"/>
</dbReference>
<evidence type="ECO:0000256" key="3">
    <source>
        <dbReference type="ARBA" id="ARBA00022692"/>
    </source>
</evidence>
<feature type="transmembrane region" description="Helical" evidence="7">
    <location>
        <begin position="204"/>
        <end position="224"/>
    </location>
</feature>
<dbReference type="Proteomes" id="UP000828390">
    <property type="component" value="Unassembled WGS sequence"/>
</dbReference>
<dbReference type="AlphaFoldDB" id="A0A9D4L6E0"/>